<dbReference type="SUPFAM" id="SSF52540">
    <property type="entry name" value="P-loop containing nucleoside triphosphate hydrolases"/>
    <property type="match status" value="1"/>
</dbReference>
<dbReference type="GO" id="GO:0005524">
    <property type="term" value="F:ATP binding"/>
    <property type="evidence" value="ECO:0007669"/>
    <property type="project" value="UniProtKB-UniRule"/>
</dbReference>
<feature type="domain" description="Helicase C-terminal" evidence="11">
    <location>
        <begin position="367"/>
        <end position="526"/>
    </location>
</feature>
<reference evidence="12 13" key="1">
    <citation type="submission" date="2017-03" db="EMBL/GenBank/DDBJ databases">
        <title>Genome Survey of Euroglyphus maynei.</title>
        <authorList>
            <person name="Arlian L.G."/>
            <person name="Morgan M.S."/>
            <person name="Rider S.D."/>
        </authorList>
    </citation>
    <scope>NUCLEOTIDE SEQUENCE [LARGE SCALE GENOMIC DNA]</scope>
    <source>
        <strain evidence="12">Arlian Lab</strain>
        <tissue evidence="12">Whole body</tissue>
    </source>
</reference>
<dbReference type="SMART" id="SM00487">
    <property type="entry name" value="DEXDc"/>
    <property type="match status" value="1"/>
</dbReference>
<dbReference type="SMART" id="SM00490">
    <property type="entry name" value="HELICc"/>
    <property type="match status" value="1"/>
</dbReference>
<dbReference type="Pfam" id="PF00270">
    <property type="entry name" value="DEAD"/>
    <property type="match status" value="1"/>
</dbReference>
<feature type="domain" description="B30.2/SPRY" evidence="9">
    <location>
        <begin position="1"/>
        <end position="129"/>
    </location>
</feature>
<dbReference type="InterPro" id="IPR043136">
    <property type="entry name" value="B30.2/SPRY_sf"/>
</dbReference>
<dbReference type="EMBL" id="MUJZ01012195">
    <property type="protein sequence ID" value="OTF81708.1"/>
    <property type="molecule type" value="Genomic_DNA"/>
</dbReference>
<dbReference type="InterPro" id="IPR013320">
    <property type="entry name" value="ConA-like_dom_sf"/>
</dbReference>
<evidence type="ECO:0000256" key="8">
    <source>
        <dbReference type="RuleBase" id="RU365068"/>
    </source>
</evidence>
<keyword evidence="5" id="KW-0269">Exonuclease</keyword>
<organism evidence="12 13">
    <name type="scientific">Euroglyphus maynei</name>
    <name type="common">Mayne's house dust mite</name>
    <dbReference type="NCBI Taxonomy" id="6958"/>
    <lineage>
        <taxon>Eukaryota</taxon>
        <taxon>Metazoa</taxon>
        <taxon>Ecdysozoa</taxon>
        <taxon>Arthropoda</taxon>
        <taxon>Chelicerata</taxon>
        <taxon>Arachnida</taxon>
        <taxon>Acari</taxon>
        <taxon>Acariformes</taxon>
        <taxon>Sarcoptiformes</taxon>
        <taxon>Astigmata</taxon>
        <taxon>Psoroptidia</taxon>
        <taxon>Analgoidea</taxon>
        <taxon>Pyroglyphidae</taxon>
        <taxon>Pyroglyphinae</taxon>
        <taxon>Euroglyphus</taxon>
    </lineage>
</organism>
<dbReference type="PROSITE" id="PS51192">
    <property type="entry name" value="HELICASE_ATP_BIND_1"/>
    <property type="match status" value="1"/>
</dbReference>
<keyword evidence="6 8" id="KW-0067">ATP-binding</keyword>
<keyword evidence="2" id="KW-0540">Nuclease</keyword>
<dbReference type="CDD" id="cd18787">
    <property type="entry name" value="SF2_C_DEAD"/>
    <property type="match status" value="1"/>
</dbReference>
<evidence type="ECO:0000256" key="6">
    <source>
        <dbReference type="ARBA" id="ARBA00022840"/>
    </source>
</evidence>
<evidence type="ECO:0000313" key="12">
    <source>
        <dbReference type="EMBL" id="OTF81708.1"/>
    </source>
</evidence>
<dbReference type="Pfam" id="PF00622">
    <property type="entry name" value="SPRY"/>
    <property type="match status" value="1"/>
</dbReference>
<dbReference type="Proteomes" id="UP000194236">
    <property type="component" value="Unassembled WGS sequence"/>
</dbReference>
<gene>
    <name evidence="12" type="ORF">BLA29_004570</name>
</gene>
<feature type="non-terminal residue" evidence="12">
    <location>
        <position position="1"/>
    </location>
</feature>
<dbReference type="SUPFAM" id="SSF49899">
    <property type="entry name" value="Concanavalin A-like lectins/glucanases"/>
    <property type="match status" value="1"/>
</dbReference>
<dbReference type="InterPro" id="IPR014001">
    <property type="entry name" value="Helicase_ATP-bd"/>
</dbReference>
<dbReference type="InterPro" id="IPR003877">
    <property type="entry name" value="SPRY_dom"/>
</dbReference>
<dbReference type="EC" id="3.6.4.13" evidence="8"/>
<name>A0A1Y3BP27_EURMA</name>
<evidence type="ECO:0000256" key="7">
    <source>
        <dbReference type="ARBA" id="ARBA00022884"/>
    </source>
</evidence>
<evidence type="ECO:0000259" key="11">
    <source>
        <dbReference type="PROSITE" id="PS51194"/>
    </source>
</evidence>
<comment type="catalytic activity">
    <reaction evidence="8">
        <text>ATP + H2O = ADP + phosphate + H(+)</text>
        <dbReference type="Rhea" id="RHEA:13065"/>
        <dbReference type="ChEBI" id="CHEBI:15377"/>
        <dbReference type="ChEBI" id="CHEBI:15378"/>
        <dbReference type="ChEBI" id="CHEBI:30616"/>
        <dbReference type="ChEBI" id="CHEBI:43474"/>
        <dbReference type="ChEBI" id="CHEBI:456216"/>
        <dbReference type="EC" id="3.6.4.13"/>
    </reaction>
</comment>
<accession>A0A1Y3BP27</accession>
<keyword evidence="7 8" id="KW-0694">RNA-binding</keyword>
<dbReference type="GO" id="GO:0003724">
    <property type="term" value="F:RNA helicase activity"/>
    <property type="evidence" value="ECO:0007669"/>
    <property type="project" value="UniProtKB-EC"/>
</dbReference>
<dbReference type="GO" id="GO:0004527">
    <property type="term" value="F:exonuclease activity"/>
    <property type="evidence" value="ECO:0007669"/>
    <property type="project" value="UniProtKB-KW"/>
</dbReference>
<comment type="function">
    <text evidence="8">RNA helicase.</text>
</comment>
<feature type="non-terminal residue" evidence="12">
    <location>
        <position position="527"/>
    </location>
</feature>
<evidence type="ECO:0000256" key="3">
    <source>
        <dbReference type="ARBA" id="ARBA00022741"/>
    </source>
</evidence>
<dbReference type="AlphaFoldDB" id="A0A1Y3BP27"/>
<evidence type="ECO:0000259" key="9">
    <source>
        <dbReference type="PROSITE" id="PS50188"/>
    </source>
</evidence>
<evidence type="ECO:0000259" key="10">
    <source>
        <dbReference type="PROSITE" id="PS51192"/>
    </source>
</evidence>
<dbReference type="InterPro" id="IPR001870">
    <property type="entry name" value="B30.2/SPRY"/>
</dbReference>
<comment type="caution">
    <text evidence="12">The sequence shown here is derived from an EMBL/GenBank/DDBJ whole genome shotgun (WGS) entry which is preliminary data.</text>
</comment>
<keyword evidence="13" id="KW-1185">Reference proteome</keyword>
<evidence type="ECO:0000256" key="5">
    <source>
        <dbReference type="ARBA" id="ARBA00022839"/>
    </source>
</evidence>
<dbReference type="PROSITE" id="PS50188">
    <property type="entry name" value="B302_SPRY"/>
    <property type="match status" value="1"/>
</dbReference>
<dbReference type="InterPro" id="IPR001650">
    <property type="entry name" value="Helicase_C-like"/>
</dbReference>
<dbReference type="InterPro" id="IPR027417">
    <property type="entry name" value="P-loop_NTPase"/>
</dbReference>
<keyword evidence="3 8" id="KW-0547">Nucleotide-binding</keyword>
<comment type="similarity">
    <text evidence="1">Belongs to the DEAD box helicase family. DDX1 subfamily.</text>
</comment>
<dbReference type="InterPro" id="IPR011545">
    <property type="entry name" value="DEAD/DEAH_box_helicase_dom"/>
</dbReference>
<dbReference type="PANTHER" id="PTHR24031">
    <property type="entry name" value="RNA HELICASE"/>
    <property type="match status" value="1"/>
</dbReference>
<proteinExistence type="inferred from homology"/>
<keyword evidence="4 8" id="KW-0378">Hydrolase</keyword>
<evidence type="ECO:0000256" key="2">
    <source>
        <dbReference type="ARBA" id="ARBA00022722"/>
    </source>
</evidence>
<dbReference type="SMART" id="SM00449">
    <property type="entry name" value="SPRY"/>
    <property type="match status" value="1"/>
</dbReference>
<feature type="domain" description="Helicase ATP-binding" evidence="10">
    <location>
        <begin position="157"/>
        <end position="300"/>
    </location>
</feature>
<dbReference type="Gene3D" id="2.60.120.920">
    <property type="match status" value="1"/>
</dbReference>
<keyword evidence="8 12" id="KW-0347">Helicase</keyword>
<dbReference type="Gene3D" id="3.40.50.300">
    <property type="entry name" value="P-loop containing nucleotide triphosphate hydrolases"/>
    <property type="match status" value="2"/>
</dbReference>
<dbReference type="Pfam" id="PF00271">
    <property type="entry name" value="Helicase_C"/>
    <property type="match status" value="1"/>
</dbReference>
<dbReference type="GO" id="GO:0003723">
    <property type="term" value="F:RNA binding"/>
    <property type="evidence" value="ECO:0007669"/>
    <property type="project" value="UniProtKB-UniRule"/>
</dbReference>
<evidence type="ECO:0000256" key="4">
    <source>
        <dbReference type="ARBA" id="ARBA00022801"/>
    </source>
</evidence>
<dbReference type="PROSITE" id="PS51194">
    <property type="entry name" value="HELICASE_CTER"/>
    <property type="match status" value="1"/>
</dbReference>
<comment type="domain">
    <text evidence="8">The helicase domain is involved in the stimulation of RELA transcriptional activity.</text>
</comment>
<evidence type="ECO:0000256" key="1">
    <source>
        <dbReference type="ARBA" id="ARBA00008765"/>
    </source>
</evidence>
<protein>
    <recommendedName>
        <fullName evidence="8">ATP-dependent RNA helicase</fullName>
        <ecNumber evidence="8">3.6.4.13</ecNumber>
    </recommendedName>
</protein>
<dbReference type="OrthoDB" id="1735at2759"/>
<sequence>QCRGKKNRFYYEVEFTSPGLARVGWALENASRELGTDRFGWGYGGTAKKSNSRNFDDYGEKFGDKFDVIGNIIDLDYGTISWTKNGQELGVAFQIAQHLCEQNYFFPCICIKNAGLKAKFQDADRNAPFGCTWIGQLGSDQIVNNSYSANSSTKENENSPKALILEPSRELAEQTHNCIANFKKYLSGDIRQCLLVGGLSAKDQMNQLQAGVDIVTGTIGRINELVNSGHLSLKSCRFFIIDEVDAFLAQGNMQTILQLHSRIPRMFPDGKRLQMIVCSATLHNFDVKKLAEKVMFFPNWVDLKGEDSVPDTVHHVVLRVDPRKDTSWTNLRNTITTDGVHKNDIRNYKNPDKETLSEAVKLLKADYVIKAIDALQIDCAIVFCRTKLDCDNLEAYFNHLSTKLRKDYSCVCLHGDRTPPERQANLETFKTKKCKFLICTDVAARGIDITGVPYLLQVTLPDDKANYLHRIGRVGRAERMGLAISFVSNVPEKVWFHSNCRSRGKNCWNTELVEHGGCCIWYNEVQL</sequence>
<evidence type="ECO:0000313" key="13">
    <source>
        <dbReference type="Proteomes" id="UP000194236"/>
    </source>
</evidence>